<evidence type="ECO:0000256" key="10">
    <source>
        <dbReference type="PROSITE-ProRule" id="PRU10125"/>
    </source>
</evidence>
<keyword evidence="7 9" id="KW-0413">Isomerase</keyword>
<sequence length="277" mass="29662">MSAPMSRPFLKMNGLGNDFVVVEARSAPFAPTAEEVRAIADRTTGIGCDQLIAIEPGEGVDARVRFWNADGEEVSACGNGSRCVGWLLMQATDADEVVIETKAGRLIATRAGERLVSVDMGKPGLDWQEIPLAEAQDTRELGVVLYEHSSLMAPPGCVSMGNPHVVFFVPEIDAAPIAQAGPVVERHPLFPEHVNVGFAEILDRDRIRLRVWERGAGLTKACGTGACAALVAAARRHLTDRAATLVLDGGELFVEWRDDDHVIMTGPAAVDFAGELP</sequence>
<dbReference type="PANTHER" id="PTHR31689">
    <property type="entry name" value="DIAMINOPIMELATE EPIMERASE, CHLOROPLASTIC"/>
    <property type="match status" value="1"/>
</dbReference>
<dbReference type="Gene3D" id="3.10.310.10">
    <property type="entry name" value="Diaminopimelate Epimerase, Chain A, domain 1"/>
    <property type="match status" value="2"/>
</dbReference>
<dbReference type="FunFam" id="3.10.310.10:FF:000004">
    <property type="entry name" value="Diaminopimelate epimerase"/>
    <property type="match status" value="1"/>
</dbReference>
<evidence type="ECO:0000313" key="11">
    <source>
        <dbReference type="EMBL" id="RAK59304.1"/>
    </source>
</evidence>
<feature type="binding site" evidence="9">
    <location>
        <begin position="213"/>
        <end position="214"/>
    </location>
    <ligand>
        <name>substrate</name>
    </ligand>
</feature>
<feature type="binding site" evidence="9">
    <location>
        <position position="162"/>
    </location>
    <ligand>
        <name>substrate</name>
    </ligand>
</feature>
<evidence type="ECO:0000256" key="2">
    <source>
        <dbReference type="ARBA" id="ARBA00010219"/>
    </source>
</evidence>
<feature type="site" description="Could be important to modulate the pK values of the two catalytic cysteine residues" evidence="9">
    <location>
        <position position="164"/>
    </location>
</feature>
<evidence type="ECO:0000256" key="8">
    <source>
        <dbReference type="ARBA" id="ARBA00051712"/>
    </source>
</evidence>
<dbReference type="SUPFAM" id="SSF54506">
    <property type="entry name" value="Diaminopimelate epimerase-like"/>
    <property type="match status" value="2"/>
</dbReference>
<dbReference type="GO" id="GO:0009089">
    <property type="term" value="P:lysine biosynthetic process via diaminopimelate"/>
    <property type="evidence" value="ECO:0007669"/>
    <property type="project" value="UniProtKB-UniRule"/>
</dbReference>
<comment type="pathway">
    <text evidence="1 9">Amino-acid biosynthesis; L-lysine biosynthesis via DAP pathway; DL-2,6-diaminopimelate from LL-2,6-diaminopimelate: step 1/1.</text>
</comment>
<organism evidence="11 12">
    <name type="scientific">Phenylobacterium hankyongense</name>
    <dbReference type="NCBI Taxonomy" id="1813876"/>
    <lineage>
        <taxon>Bacteria</taxon>
        <taxon>Pseudomonadati</taxon>
        <taxon>Pseudomonadota</taxon>
        <taxon>Alphaproteobacteria</taxon>
        <taxon>Caulobacterales</taxon>
        <taxon>Caulobacteraceae</taxon>
        <taxon>Phenylobacterium</taxon>
    </lineage>
</organism>
<name>A0A328B0B6_9CAUL</name>
<keyword evidence="4 9" id="KW-0963">Cytoplasm</keyword>
<dbReference type="Proteomes" id="UP000249842">
    <property type="component" value="Unassembled WGS sequence"/>
</dbReference>
<feature type="binding site" evidence="9">
    <location>
        <begin position="223"/>
        <end position="224"/>
    </location>
    <ligand>
        <name>substrate</name>
    </ligand>
</feature>
<evidence type="ECO:0000256" key="6">
    <source>
        <dbReference type="ARBA" id="ARBA00023154"/>
    </source>
</evidence>
<evidence type="ECO:0000256" key="3">
    <source>
        <dbReference type="ARBA" id="ARBA00013080"/>
    </source>
</evidence>
<protein>
    <recommendedName>
        <fullName evidence="3 9">Diaminopimelate epimerase</fullName>
        <shortName evidence="9">DAP epimerase</shortName>
        <ecNumber evidence="3 9">5.1.1.7</ecNumber>
    </recommendedName>
    <alternativeName>
        <fullName evidence="9">PLP-independent amino acid racemase</fullName>
    </alternativeName>
</protein>
<comment type="catalytic activity">
    <reaction evidence="8 9">
        <text>(2S,6S)-2,6-diaminopimelate = meso-2,6-diaminopimelate</text>
        <dbReference type="Rhea" id="RHEA:15393"/>
        <dbReference type="ChEBI" id="CHEBI:57609"/>
        <dbReference type="ChEBI" id="CHEBI:57791"/>
        <dbReference type="EC" id="5.1.1.7"/>
    </reaction>
</comment>
<comment type="similarity">
    <text evidence="2 9">Belongs to the diaminopimelate epimerase family.</text>
</comment>
<keyword evidence="12" id="KW-1185">Reference proteome</keyword>
<feature type="site" description="Could be important to modulate the pK values of the two catalytic cysteine residues" evidence="9">
    <location>
        <position position="213"/>
    </location>
</feature>
<evidence type="ECO:0000256" key="7">
    <source>
        <dbReference type="ARBA" id="ARBA00023235"/>
    </source>
</evidence>
<feature type="binding site" evidence="9">
    <location>
        <position position="50"/>
    </location>
    <ligand>
        <name>substrate</name>
    </ligand>
</feature>
<comment type="subunit">
    <text evidence="9">Homodimer.</text>
</comment>
<feature type="active site" description="Proton acceptor" evidence="9">
    <location>
        <position position="222"/>
    </location>
</feature>
<dbReference type="EMBL" id="QFYP01000001">
    <property type="protein sequence ID" value="RAK59304.1"/>
    <property type="molecule type" value="Genomic_DNA"/>
</dbReference>
<dbReference type="AlphaFoldDB" id="A0A328B0B6"/>
<keyword evidence="5 9" id="KW-0028">Amino-acid biosynthesis</keyword>
<evidence type="ECO:0000256" key="9">
    <source>
        <dbReference type="HAMAP-Rule" id="MF_00197"/>
    </source>
</evidence>
<dbReference type="EC" id="5.1.1.7" evidence="3 9"/>
<comment type="function">
    <text evidence="9">Catalyzes the stereoinversion of LL-2,6-diaminopimelate (L,L-DAP) to meso-diaminopimelate (meso-DAP), a precursor of L-lysine and an essential component of the bacterial peptidoglycan.</text>
</comment>
<comment type="subcellular location">
    <subcellularLocation>
        <location evidence="9">Cytoplasm</location>
    </subcellularLocation>
</comment>
<dbReference type="InterPro" id="IPR018510">
    <property type="entry name" value="DAP_epimerase_AS"/>
</dbReference>
<comment type="caution">
    <text evidence="11">The sequence shown here is derived from an EMBL/GenBank/DDBJ whole genome shotgun (WGS) entry which is preliminary data.</text>
</comment>
<accession>A0A328B0B6</accession>
<dbReference type="NCBIfam" id="TIGR00652">
    <property type="entry name" value="DapF"/>
    <property type="match status" value="1"/>
</dbReference>
<evidence type="ECO:0000313" key="12">
    <source>
        <dbReference type="Proteomes" id="UP000249842"/>
    </source>
</evidence>
<feature type="binding site" evidence="9">
    <location>
        <position position="17"/>
    </location>
    <ligand>
        <name>substrate</name>
    </ligand>
</feature>
<dbReference type="UniPathway" id="UPA00034">
    <property type="reaction ID" value="UER00025"/>
</dbReference>
<gene>
    <name evidence="9" type="primary">dapF</name>
    <name evidence="11" type="ORF">DJ021_05540</name>
</gene>
<evidence type="ECO:0000256" key="5">
    <source>
        <dbReference type="ARBA" id="ARBA00022605"/>
    </source>
</evidence>
<dbReference type="InterPro" id="IPR001653">
    <property type="entry name" value="DAP_epimerase_DapF"/>
</dbReference>
<evidence type="ECO:0000256" key="1">
    <source>
        <dbReference type="ARBA" id="ARBA00005196"/>
    </source>
</evidence>
<dbReference type="HAMAP" id="MF_00197">
    <property type="entry name" value="DAP_epimerase"/>
    <property type="match status" value="1"/>
</dbReference>
<feature type="binding site" evidence="9">
    <location>
        <position position="195"/>
    </location>
    <ligand>
        <name>substrate</name>
    </ligand>
</feature>
<evidence type="ECO:0000256" key="4">
    <source>
        <dbReference type="ARBA" id="ARBA00022490"/>
    </source>
</evidence>
<dbReference type="Pfam" id="PF01678">
    <property type="entry name" value="DAP_epimerase"/>
    <property type="match status" value="2"/>
</dbReference>
<dbReference type="PROSITE" id="PS01326">
    <property type="entry name" value="DAP_EPIMERASE"/>
    <property type="match status" value="1"/>
</dbReference>
<dbReference type="OrthoDB" id="9805408at2"/>
<reference evidence="12" key="1">
    <citation type="submission" date="2018-05" db="EMBL/GenBank/DDBJ databases">
        <authorList>
            <person name="Li X."/>
        </authorList>
    </citation>
    <scope>NUCLEOTIDE SEQUENCE [LARGE SCALE GENOMIC DNA]</scope>
    <source>
        <strain evidence="12">HKS-05</strain>
    </source>
</reference>
<feature type="binding site" evidence="9">
    <location>
        <position position="68"/>
    </location>
    <ligand>
        <name>substrate</name>
    </ligand>
</feature>
<feature type="active site" description="Proton donor" evidence="9">
    <location>
        <position position="77"/>
    </location>
</feature>
<proteinExistence type="inferred from homology"/>
<dbReference type="GO" id="GO:0005829">
    <property type="term" value="C:cytosol"/>
    <property type="evidence" value="ECO:0007669"/>
    <property type="project" value="TreeGrafter"/>
</dbReference>
<keyword evidence="6 9" id="KW-0457">Lysine biosynthesis</keyword>
<feature type="active site" evidence="10">
    <location>
        <position position="77"/>
    </location>
</feature>
<dbReference type="GO" id="GO:0008837">
    <property type="term" value="F:diaminopimelate epimerase activity"/>
    <property type="evidence" value="ECO:0007669"/>
    <property type="project" value="UniProtKB-UniRule"/>
</dbReference>
<dbReference type="PANTHER" id="PTHR31689:SF0">
    <property type="entry name" value="DIAMINOPIMELATE EPIMERASE"/>
    <property type="match status" value="1"/>
</dbReference>
<feature type="binding site" evidence="9">
    <location>
        <begin position="78"/>
        <end position="79"/>
    </location>
    <ligand>
        <name>substrate</name>
    </ligand>
</feature>